<protein>
    <submittedName>
        <fullName evidence="1">Uncharacterized protein</fullName>
    </submittedName>
</protein>
<gene>
    <name evidence="1" type="ORF">HZU40_00235</name>
</gene>
<dbReference type="RefSeq" id="WP_187095084.1">
    <property type="nucleotide sequence ID" value="NZ_CP059893.1"/>
</dbReference>
<evidence type="ECO:0000313" key="2">
    <source>
        <dbReference type="Proteomes" id="UP000515498"/>
    </source>
</evidence>
<dbReference type="AlphaFoldDB" id="A0A7G8P6G6"/>
<keyword evidence="1" id="KW-0614">Plasmid</keyword>
<dbReference type="KEGG" id="mflu:HZU40_00235"/>
<dbReference type="Proteomes" id="UP000515498">
    <property type="component" value="Plasmid unnamed2"/>
</dbReference>
<organism evidence="1 2">
    <name type="scientific">Mycolicibacterium fluoranthenivorans</name>
    <dbReference type="NCBI Taxonomy" id="258505"/>
    <lineage>
        <taxon>Bacteria</taxon>
        <taxon>Bacillati</taxon>
        <taxon>Actinomycetota</taxon>
        <taxon>Actinomycetes</taxon>
        <taxon>Mycobacteriales</taxon>
        <taxon>Mycobacteriaceae</taxon>
        <taxon>Mycolicibacterium</taxon>
    </lineage>
</organism>
<name>A0A7G8P6G6_9MYCO</name>
<geneLocation type="plasmid" evidence="1 2">
    <name>unnamed2</name>
</geneLocation>
<dbReference type="EMBL" id="CP059893">
    <property type="protein sequence ID" value="QNJ89932.1"/>
    <property type="molecule type" value="Genomic_DNA"/>
</dbReference>
<sequence>MLVGVGGAATSYLVALPSGDCRTANDAIAFISDHRDLFTTTTNLKAGADISTYRQWAAELQQFADATSDPKVAPHLRRIADQAAHAAGLVGLARAIPGEGTSSSQAGMGQGFALNMADIVDAENQLLDACSLR</sequence>
<evidence type="ECO:0000313" key="1">
    <source>
        <dbReference type="EMBL" id="QNJ89932.1"/>
    </source>
</evidence>
<accession>A0A7G8P6G6</accession>
<reference evidence="1 2" key="1">
    <citation type="submission" date="2020-07" db="EMBL/GenBank/DDBJ databases">
        <title>Draft genome sequence of four isobutane-metabolizing strains capable of cometabolically degrading diverse ether contaminants.</title>
        <authorList>
            <person name="Chen W."/>
            <person name="Faulkner N."/>
            <person name="Smith C."/>
            <person name="Hyman M."/>
        </authorList>
    </citation>
    <scope>NUCLEOTIDE SEQUENCE [LARGE SCALE GENOMIC DNA]</scope>
    <source>
        <strain evidence="1 2">2A</strain>
        <plasmid evidence="1 2">unnamed2</plasmid>
    </source>
</reference>
<proteinExistence type="predicted"/>